<feature type="region of interest" description="Disordered" evidence="1">
    <location>
        <begin position="1"/>
        <end position="27"/>
    </location>
</feature>
<dbReference type="Proteomes" id="UP001370758">
    <property type="component" value="Unassembled WGS sequence"/>
</dbReference>
<evidence type="ECO:0000256" key="1">
    <source>
        <dbReference type="SAM" id="MobiDB-lite"/>
    </source>
</evidence>
<evidence type="ECO:0000313" key="2">
    <source>
        <dbReference type="EMBL" id="KAK6495541.1"/>
    </source>
</evidence>
<name>A0AAV9VQN0_9PEZI</name>
<sequence length="93" mass="10531">MPATFQSEDGVDAETSAPRVELRNQSANEIPEDNFQELLKSIKTENKKLLLSIQNENRKLGIIISQGIGVLENNFRAIRDALEMFRVPLIHIL</sequence>
<organism evidence="2 3">
    <name type="scientific">Arthrobotrys musiformis</name>
    <dbReference type="NCBI Taxonomy" id="47236"/>
    <lineage>
        <taxon>Eukaryota</taxon>
        <taxon>Fungi</taxon>
        <taxon>Dikarya</taxon>
        <taxon>Ascomycota</taxon>
        <taxon>Pezizomycotina</taxon>
        <taxon>Orbiliomycetes</taxon>
        <taxon>Orbiliales</taxon>
        <taxon>Orbiliaceae</taxon>
        <taxon>Arthrobotrys</taxon>
    </lineage>
</organism>
<keyword evidence="3" id="KW-1185">Reference proteome</keyword>
<protein>
    <submittedName>
        <fullName evidence="2">Uncharacterized protein</fullName>
    </submittedName>
</protein>
<accession>A0AAV9VQN0</accession>
<dbReference type="AlphaFoldDB" id="A0AAV9VQN0"/>
<evidence type="ECO:0000313" key="3">
    <source>
        <dbReference type="Proteomes" id="UP001370758"/>
    </source>
</evidence>
<reference evidence="2 3" key="1">
    <citation type="submission" date="2023-08" db="EMBL/GenBank/DDBJ databases">
        <authorList>
            <person name="Palmer J.M."/>
        </authorList>
    </citation>
    <scope>NUCLEOTIDE SEQUENCE [LARGE SCALE GENOMIC DNA]</scope>
    <source>
        <strain evidence="2 3">TWF481</strain>
    </source>
</reference>
<dbReference type="EMBL" id="JAVHJL010000012">
    <property type="protein sequence ID" value="KAK6495541.1"/>
    <property type="molecule type" value="Genomic_DNA"/>
</dbReference>
<comment type="caution">
    <text evidence="2">The sequence shown here is derived from an EMBL/GenBank/DDBJ whole genome shotgun (WGS) entry which is preliminary data.</text>
</comment>
<proteinExistence type="predicted"/>
<gene>
    <name evidence="2" type="ORF">TWF481_002590</name>
</gene>